<organism evidence="1 2">
    <name type="scientific">Nonomuraea coxensis DSM 45129</name>
    <dbReference type="NCBI Taxonomy" id="1122611"/>
    <lineage>
        <taxon>Bacteria</taxon>
        <taxon>Bacillati</taxon>
        <taxon>Actinomycetota</taxon>
        <taxon>Actinomycetes</taxon>
        <taxon>Streptosporangiales</taxon>
        <taxon>Streptosporangiaceae</taxon>
        <taxon>Nonomuraea</taxon>
    </lineage>
</organism>
<dbReference type="InterPro" id="IPR027417">
    <property type="entry name" value="P-loop_NTPase"/>
</dbReference>
<dbReference type="InterPro" id="IPR011009">
    <property type="entry name" value="Kinase-like_dom_sf"/>
</dbReference>
<proteinExistence type="predicted"/>
<gene>
    <name evidence="1" type="ORF">Nocox_21235</name>
</gene>
<keyword evidence="2" id="KW-1185">Reference proteome</keyword>
<dbReference type="Pfam" id="PF13671">
    <property type="entry name" value="AAA_33"/>
    <property type="match status" value="1"/>
</dbReference>
<dbReference type="InterPro" id="IPR052732">
    <property type="entry name" value="Cell-binding_unc_protein"/>
</dbReference>
<dbReference type="Gene3D" id="3.40.50.300">
    <property type="entry name" value="P-loop containing nucleotide triphosphate hydrolases"/>
    <property type="match status" value="1"/>
</dbReference>
<evidence type="ECO:0008006" key="3">
    <source>
        <dbReference type="Google" id="ProtNLM"/>
    </source>
</evidence>
<dbReference type="Proteomes" id="UP000824681">
    <property type="component" value="Chromosome"/>
</dbReference>
<dbReference type="PANTHER" id="PTHR43883:SF1">
    <property type="entry name" value="GLUCONOKINASE"/>
    <property type="match status" value="1"/>
</dbReference>
<dbReference type="SUPFAM" id="SSF56112">
    <property type="entry name" value="Protein kinase-like (PK-like)"/>
    <property type="match status" value="1"/>
</dbReference>
<name>A0ABX8U2I2_9ACTN</name>
<protein>
    <recommendedName>
        <fullName evidence="3">Gluconate kinase</fullName>
    </recommendedName>
</protein>
<accession>A0ABX8U2I2</accession>
<evidence type="ECO:0000313" key="1">
    <source>
        <dbReference type="EMBL" id="QYC41853.1"/>
    </source>
</evidence>
<dbReference type="EMBL" id="CP068985">
    <property type="protein sequence ID" value="QYC41853.1"/>
    <property type="molecule type" value="Genomic_DNA"/>
</dbReference>
<dbReference type="PANTHER" id="PTHR43883">
    <property type="entry name" value="SLR0207 PROTEIN"/>
    <property type="match status" value="1"/>
</dbReference>
<dbReference type="RefSeq" id="WP_020543135.1">
    <property type="nucleotide sequence ID" value="NZ_CP068985.1"/>
</dbReference>
<dbReference type="SUPFAM" id="SSF52540">
    <property type="entry name" value="P-loop containing nucleoside triphosphate hydrolases"/>
    <property type="match status" value="1"/>
</dbReference>
<sequence>MSIVVKETHTAVVVLFGGHAYKLKKPVDFGFLDFTTLRARLAACRREVELNRRLAPDVYEGVADVLGPDGQVCEHLVVMRRMPGERRLATLVRAGAPVDEQLRAVARAVAGLHASSPHGPGIDREGGVEALRGRWTDGFDQVRGLPSMPIERPVLEEIERLALRFLDGRAPLFEARRAARRIVDGHGDLQAEDVFCLDDGPRILDCLEFDDRLRFLDGLDDAAFLAMDLERLGAPLLAERFLSWYVEFSGDPAPPALWHHYVAYRAFVRAKVACLRHWQDRSDTTGSDTTAEARAQAEAGTEARRLAELALRHLRAGAVSLILVGGAPATGKSTIGGALADRLGHTLLRSDRVRKELAGLDPLRPAAAPYRQGIYDAAHTEQVYAELLSRAEKLLGSGESVVLDATWGDRRHRDAAEQVALRAAADLVQLRCTATPRIIDRRLAARRPGLSDADPAVSRLMTADLDAWPDAVEIDTGTALQDSLEQALRAVHRAGPEPSRRFRRPRIEPG</sequence>
<reference evidence="1 2" key="1">
    <citation type="journal article" date="2021" name="ACS Chem. Biol.">
        <title>Genomic-Led Discovery of a Novel Glycopeptide Antibiotic by Nonomuraea coxensis DSM 45129.</title>
        <authorList>
            <person name="Yushchuk O."/>
            <person name="Vior N.M."/>
            <person name="Andreo-Vidal A."/>
            <person name="Berini F."/>
            <person name="Ruckert C."/>
            <person name="Busche T."/>
            <person name="Binda E."/>
            <person name="Kalinowski J."/>
            <person name="Truman A.W."/>
            <person name="Marinelli F."/>
        </authorList>
    </citation>
    <scope>NUCLEOTIDE SEQUENCE [LARGE SCALE GENOMIC DNA]</scope>
    <source>
        <strain evidence="1 2">DSM 45129</strain>
    </source>
</reference>
<evidence type="ECO:0000313" key="2">
    <source>
        <dbReference type="Proteomes" id="UP000824681"/>
    </source>
</evidence>